<comment type="similarity">
    <text evidence="2">Belongs to the major facilitator superfamily.</text>
</comment>
<dbReference type="CDD" id="cd17323">
    <property type="entry name" value="MFS_Tpo1_MDR_like"/>
    <property type="match status" value="1"/>
</dbReference>
<keyword evidence="10" id="KW-1185">Reference proteome</keyword>
<dbReference type="GO" id="GO:0140115">
    <property type="term" value="P:export across plasma membrane"/>
    <property type="evidence" value="ECO:0007669"/>
    <property type="project" value="UniProtKB-ARBA"/>
</dbReference>
<evidence type="ECO:0000256" key="3">
    <source>
        <dbReference type="ARBA" id="ARBA00022692"/>
    </source>
</evidence>
<evidence type="ECO:0000259" key="8">
    <source>
        <dbReference type="PROSITE" id="PS50850"/>
    </source>
</evidence>
<dbReference type="Gene3D" id="1.20.1720.10">
    <property type="entry name" value="Multidrug resistance protein D"/>
    <property type="match status" value="1"/>
</dbReference>
<dbReference type="PANTHER" id="PTHR23502:SF7">
    <property type="entry name" value="DRUG_PROTON ANTIPORTER YHK8-RELATED"/>
    <property type="match status" value="1"/>
</dbReference>
<feature type="transmembrane region" description="Helical" evidence="7">
    <location>
        <begin position="115"/>
        <end position="135"/>
    </location>
</feature>
<keyword evidence="3 7" id="KW-0812">Transmembrane</keyword>
<evidence type="ECO:0000256" key="4">
    <source>
        <dbReference type="ARBA" id="ARBA00022989"/>
    </source>
</evidence>
<gene>
    <name evidence="9" type="ORF">H2204_009291</name>
</gene>
<protein>
    <recommendedName>
        <fullName evidence="8">Major facilitator superfamily (MFS) profile domain-containing protein</fullName>
    </recommendedName>
</protein>
<evidence type="ECO:0000256" key="5">
    <source>
        <dbReference type="ARBA" id="ARBA00023136"/>
    </source>
</evidence>
<feature type="transmembrane region" description="Helical" evidence="7">
    <location>
        <begin position="303"/>
        <end position="330"/>
    </location>
</feature>
<comment type="subcellular location">
    <subcellularLocation>
        <location evidence="1">Cell membrane</location>
        <topology evidence="1">Multi-pass membrane protein</topology>
    </subcellularLocation>
</comment>
<feature type="transmembrane region" description="Helical" evidence="7">
    <location>
        <begin position="395"/>
        <end position="414"/>
    </location>
</feature>
<evidence type="ECO:0000313" key="9">
    <source>
        <dbReference type="EMBL" id="KAJ9628316.1"/>
    </source>
</evidence>
<dbReference type="InterPro" id="IPR020846">
    <property type="entry name" value="MFS_dom"/>
</dbReference>
<dbReference type="GO" id="GO:0005886">
    <property type="term" value="C:plasma membrane"/>
    <property type="evidence" value="ECO:0007669"/>
    <property type="project" value="UniProtKB-SubCell"/>
</dbReference>
<feature type="transmembrane region" description="Helical" evidence="7">
    <location>
        <begin position="147"/>
        <end position="166"/>
    </location>
</feature>
<dbReference type="SUPFAM" id="SSF103473">
    <property type="entry name" value="MFS general substrate transporter"/>
    <property type="match status" value="1"/>
</dbReference>
<proteinExistence type="inferred from homology"/>
<feature type="transmembrane region" description="Helical" evidence="7">
    <location>
        <begin position="209"/>
        <end position="231"/>
    </location>
</feature>
<dbReference type="PROSITE" id="PS00216">
    <property type="entry name" value="SUGAR_TRANSPORT_1"/>
    <property type="match status" value="1"/>
</dbReference>
<dbReference type="Pfam" id="PF07690">
    <property type="entry name" value="MFS_1"/>
    <property type="match status" value="1"/>
</dbReference>
<dbReference type="FunFam" id="1.20.1250.20:FF:000082">
    <property type="entry name" value="MFS multidrug transporter, putative"/>
    <property type="match status" value="1"/>
</dbReference>
<dbReference type="InterPro" id="IPR005829">
    <property type="entry name" value="Sugar_transporter_CS"/>
</dbReference>
<dbReference type="InterPro" id="IPR011701">
    <property type="entry name" value="MFS"/>
</dbReference>
<feature type="transmembrane region" description="Helical" evidence="7">
    <location>
        <begin position="172"/>
        <end position="197"/>
    </location>
</feature>
<evidence type="ECO:0000256" key="7">
    <source>
        <dbReference type="SAM" id="Phobius"/>
    </source>
</evidence>
<feature type="transmembrane region" description="Helical" evidence="7">
    <location>
        <begin position="237"/>
        <end position="264"/>
    </location>
</feature>
<dbReference type="GO" id="GO:0042908">
    <property type="term" value="P:xenobiotic transport"/>
    <property type="evidence" value="ECO:0007669"/>
    <property type="project" value="UniProtKB-ARBA"/>
</dbReference>
<feature type="transmembrane region" description="Helical" evidence="7">
    <location>
        <begin position="350"/>
        <end position="374"/>
    </location>
</feature>
<accession>A0AA38XY55</accession>
<name>A0AA38XY55_9EURO</name>
<feature type="transmembrane region" description="Helical" evidence="7">
    <location>
        <begin position="420"/>
        <end position="448"/>
    </location>
</feature>
<comment type="caution">
    <text evidence="9">The sequence shown here is derived from an EMBL/GenBank/DDBJ whole genome shotgun (WGS) entry which is preliminary data.</text>
</comment>
<keyword evidence="4 7" id="KW-1133">Transmembrane helix</keyword>
<dbReference type="GO" id="GO:0022857">
    <property type="term" value="F:transmembrane transporter activity"/>
    <property type="evidence" value="ECO:0007669"/>
    <property type="project" value="InterPro"/>
</dbReference>
<feature type="domain" description="Major facilitator superfamily (MFS) profile" evidence="8">
    <location>
        <begin position="81"/>
        <end position="450"/>
    </location>
</feature>
<sequence>MTGRPGRQHSQQQTAGSKPGRDKSNPLTQNGQERTAESHRSANGNASEKVVTPTNVKIVDWDGPDDRTNPKNMSSAKKWLVVSTLASGSACVTATSSIYTTTYEKMDPEFGSSRIVATLGLSLFVVGLGLSPMLLGPLSEFYGRRPIYILAFAFFTIWLIPCAVAQNIQTMLIARFFNGFSGAAFLSVAGGSVGDLFEKEKLQAPMTVYSASPFTGPCLGPIIGGFINYYTSWRWTYYMLLIWAGVVTMLIIFSVPETYAPVLLRNKARKRRSDTGDQSWHANIEIMQGSIIRTILTSLWRPFMLLFLDPMCFCLCLFSAILLGVLYLFFGAFALVFERVYGFNLWQVGLSFLGILVGMLIAVGTLPIWHHLYLYQVAKHQKQTGEANPMPEFRLPSSVIGSWFCVIGLFWFGWTIYPSIHWIVPVIGTAFFGFGVILSYVGIFTYLVDA</sequence>
<evidence type="ECO:0000256" key="6">
    <source>
        <dbReference type="SAM" id="MobiDB-lite"/>
    </source>
</evidence>
<dbReference type="EMBL" id="JAPDRN010000072">
    <property type="protein sequence ID" value="KAJ9628316.1"/>
    <property type="molecule type" value="Genomic_DNA"/>
</dbReference>
<evidence type="ECO:0000256" key="1">
    <source>
        <dbReference type="ARBA" id="ARBA00004651"/>
    </source>
</evidence>
<reference evidence="9" key="1">
    <citation type="submission" date="2022-10" db="EMBL/GenBank/DDBJ databases">
        <title>Culturing micro-colonial fungi from biological soil crusts in the Mojave desert and describing Neophaeococcomyces mojavensis, and introducing the new genera and species Taxawa tesnikishii.</title>
        <authorList>
            <person name="Kurbessoian T."/>
            <person name="Stajich J.E."/>
        </authorList>
    </citation>
    <scope>NUCLEOTIDE SEQUENCE</scope>
    <source>
        <strain evidence="9">TK_35</strain>
    </source>
</reference>
<feature type="region of interest" description="Disordered" evidence="6">
    <location>
        <begin position="1"/>
        <end position="73"/>
    </location>
</feature>
<dbReference type="AlphaFoldDB" id="A0AA38XY55"/>
<keyword evidence="5 7" id="KW-0472">Membrane</keyword>
<dbReference type="PROSITE" id="PS50850">
    <property type="entry name" value="MFS"/>
    <property type="match status" value="1"/>
</dbReference>
<dbReference type="InterPro" id="IPR036259">
    <property type="entry name" value="MFS_trans_sf"/>
</dbReference>
<evidence type="ECO:0000256" key="2">
    <source>
        <dbReference type="ARBA" id="ARBA00008335"/>
    </source>
</evidence>
<organism evidence="9 10">
    <name type="scientific">Knufia peltigerae</name>
    <dbReference type="NCBI Taxonomy" id="1002370"/>
    <lineage>
        <taxon>Eukaryota</taxon>
        <taxon>Fungi</taxon>
        <taxon>Dikarya</taxon>
        <taxon>Ascomycota</taxon>
        <taxon>Pezizomycotina</taxon>
        <taxon>Eurotiomycetes</taxon>
        <taxon>Chaetothyriomycetidae</taxon>
        <taxon>Chaetothyriales</taxon>
        <taxon>Trichomeriaceae</taxon>
        <taxon>Knufia</taxon>
    </lineage>
</organism>
<evidence type="ECO:0000313" key="10">
    <source>
        <dbReference type="Proteomes" id="UP001172681"/>
    </source>
</evidence>
<dbReference type="PANTHER" id="PTHR23502">
    <property type="entry name" value="MAJOR FACILITATOR SUPERFAMILY"/>
    <property type="match status" value="1"/>
</dbReference>
<dbReference type="Proteomes" id="UP001172681">
    <property type="component" value="Unassembled WGS sequence"/>
</dbReference>